<comment type="subcellular location">
    <subcellularLocation>
        <location evidence="9">Cytoplasm</location>
    </subcellularLocation>
</comment>
<comment type="subunit">
    <text evidence="9">Homodimer.</text>
</comment>
<feature type="binding site" evidence="10">
    <location>
        <position position="135"/>
    </location>
    <ligand>
        <name>L-histidine</name>
        <dbReference type="ChEBI" id="CHEBI:57595"/>
    </ligand>
</feature>
<feature type="domain" description="Aminoacyl-transfer RNA synthetases class-II family profile" evidence="11">
    <location>
        <begin position="11"/>
        <end position="342"/>
    </location>
</feature>
<dbReference type="GO" id="GO:0005737">
    <property type="term" value="C:cytoplasm"/>
    <property type="evidence" value="ECO:0007669"/>
    <property type="project" value="UniProtKB-SubCell"/>
</dbReference>
<organism evidence="12 13">
    <name type="scientific">Egicoccus halophilus</name>
    <dbReference type="NCBI Taxonomy" id="1670830"/>
    <lineage>
        <taxon>Bacteria</taxon>
        <taxon>Bacillati</taxon>
        <taxon>Actinomycetota</taxon>
        <taxon>Nitriliruptoria</taxon>
        <taxon>Egicoccales</taxon>
        <taxon>Egicoccaceae</taxon>
        <taxon>Egicoccus</taxon>
    </lineage>
</organism>
<keyword evidence="3 9" id="KW-0436">Ligase</keyword>
<evidence type="ECO:0000259" key="11">
    <source>
        <dbReference type="PROSITE" id="PS50862"/>
    </source>
</evidence>
<evidence type="ECO:0000313" key="13">
    <source>
        <dbReference type="Proteomes" id="UP000650511"/>
    </source>
</evidence>
<dbReference type="Gene3D" id="3.40.50.800">
    <property type="entry name" value="Anticodon-binding domain"/>
    <property type="match status" value="1"/>
</dbReference>
<gene>
    <name evidence="9 12" type="primary">hisS</name>
    <name evidence="12" type="ORF">GCM10011354_23520</name>
</gene>
<protein>
    <recommendedName>
        <fullName evidence="9">Histidine--tRNA ligase</fullName>
        <ecNumber evidence="9">6.1.1.21</ecNumber>
    </recommendedName>
    <alternativeName>
        <fullName evidence="9">Histidyl-tRNA synthetase</fullName>
        <shortName evidence="9">HisRS</shortName>
    </alternativeName>
</protein>
<dbReference type="GO" id="GO:0004821">
    <property type="term" value="F:histidine-tRNA ligase activity"/>
    <property type="evidence" value="ECO:0007669"/>
    <property type="project" value="UniProtKB-UniRule"/>
</dbReference>
<keyword evidence="2 9" id="KW-0963">Cytoplasm</keyword>
<proteinExistence type="inferred from homology"/>
<evidence type="ECO:0000256" key="8">
    <source>
        <dbReference type="ARBA" id="ARBA00047639"/>
    </source>
</evidence>
<dbReference type="PROSITE" id="PS50862">
    <property type="entry name" value="AA_TRNA_LIGASE_II"/>
    <property type="match status" value="1"/>
</dbReference>
<dbReference type="GO" id="GO:0005524">
    <property type="term" value="F:ATP binding"/>
    <property type="evidence" value="ECO:0007669"/>
    <property type="project" value="UniProtKB-UniRule"/>
</dbReference>
<evidence type="ECO:0000256" key="3">
    <source>
        <dbReference type="ARBA" id="ARBA00022598"/>
    </source>
</evidence>
<dbReference type="PANTHER" id="PTHR11476">
    <property type="entry name" value="HISTIDYL-TRNA SYNTHETASE"/>
    <property type="match status" value="1"/>
</dbReference>
<keyword evidence="4 9" id="KW-0547">Nucleotide-binding</keyword>
<dbReference type="InterPro" id="IPR004516">
    <property type="entry name" value="HisRS/HisZ"/>
</dbReference>
<dbReference type="InterPro" id="IPR036621">
    <property type="entry name" value="Anticodon-bd_dom_sf"/>
</dbReference>
<evidence type="ECO:0000256" key="4">
    <source>
        <dbReference type="ARBA" id="ARBA00022741"/>
    </source>
</evidence>
<feature type="binding site" evidence="10">
    <location>
        <position position="276"/>
    </location>
    <ligand>
        <name>L-histidine</name>
        <dbReference type="ChEBI" id="CHEBI:57595"/>
    </ligand>
</feature>
<evidence type="ECO:0000256" key="5">
    <source>
        <dbReference type="ARBA" id="ARBA00022840"/>
    </source>
</evidence>
<accession>A0A8J3EV42</accession>
<dbReference type="InterPro" id="IPR015807">
    <property type="entry name" value="His-tRNA-ligase"/>
</dbReference>
<keyword evidence="6 9" id="KW-0648">Protein biosynthesis</keyword>
<feature type="binding site" evidence="10">
    <location>
        <position position="117"/>
    </location>
    <ligand>
        <name>L-histidine</name>
        <dbReference type="ChEBI" id="CHEBI:57595"/>
    </ligand>
</feature>
<feature type="binding site" evidence="10">
    <location>
        <position position="131"/>
    </location>
    <ligand>
        <name>L-histidine</name>
        <dbReference type="ChEBI" id="CHEBI:57595"/>
    </ligand>
</feature>
<reference evidence="12" key="2">
    <citation type="submission" date="2020-09" db="EMBL/GenBank/DDBJ databases">
        <authorList>
            <person name="Sun Q."/>
            <person name="Zhou Y."/>
        </authorList>
    </citation>
    <scope>NUCLEOTIDE SEQUENCE</scope>
    <source>
        <strain evidence="12">CGMCC 1.14988</strain>
    </source>
</reference>
<reference evidence="12" key="1">
    <citation type="journal article" date="2014" name="Int. J. Syst. Evol. Microbiol.">
        <title>Complete genome sequence of Corynebacterium casei LMG S-19264T (=DSM 44701T), isolated from a smear-ripened cheese.</title>
        <authorList>
            <consortium name="US DOE Joint Genome Institute (JGI-PGF)"/>
            <person name="Walter F."/>
            <person name="Albersmeier A."/>
            <person name="Kalinowski J."/>
            <person name="Ruckert C."/>
        </authorList>
    </citation>
    <scope>NUCLEOTIDE SEQUENCE</scope>
    <source>
        <strain evidence="12">CGMCC 1.14988</strain>
    </source>
</reference>
<dbReference type="InterPro" id="IPR045864">
    <property type="entry name" value="aa-tRNA-synth_II/BPL/LPL"/>
</dbReference>
<name>A0A8J3EV42_9ACTN</name>
<evidence type="ECO:0000256" key="1">
    <source>
        <dbReference type="ARBA" id="ARBA00008226"/>
    </source>
</evidence>
<dbReference type="InterPro" id="IPR004154">
    <property type="entry name" value="Anticodon-bd"/>
</dbReference>
<dbReference type="AlphaFoldDB" id="A0A8J3EV42"/>
<evidence type="ECO:0000313" key="12">
    <source>
        <dbReference type="EMBL" id="GGI07325.1"/>
    </source>
</evidence>
<feature type="binding site" evidence="10">
    <location>
        <begin position="280"/>
        <end position="281"/>
    </location>
    <ligand>
        <name>L-histidine</name>
        <dbReference type="ChEBI" id="CHEBI:57595"/>
    </ligand>
</feature>
<dbReference type="CDD" id="cd00859">
    <property type="entry name" value="HisRS_anticodon"/>
    <property type="match status" value="1"/>
</dbReference>
<dbReference type="PANTHER" id="PTHR11476:SF7">
    <property type="entry name" value="HISTIDINE--TRNA LIGASE"/>
    <property type="match status" value="1"/>
</dbReference>
<dbReference type="InterPro" id="IPR006195">
    <property type="entry name" value="aa-tRNA-synth_II"/>
</dbReference>
<dbReference type="InterPro" id="IPR033656">
    <property type="entry name" value="HisRS_anticodon"/>
</dbReference>
<evidence type="ECO:0000256" key="9">
    <source>
        <dbReference type="HAMAP-Rule" id="MF_00127"/>
    </source>
</evidence>
<keyword evidence="5 9" id="KW-0067">ATP-binding</keyword>
<dbReference type="SUPFAM" id="SSF55681">
    <property type="entry name" value="Class II aaRS and biotin synthetases"/>
    <property type="match status" value="1"/>
</dbReference>
<keyword evidence="13" id="KW-1185">Reference proteome</keyword>
<sequence>MATIDANPPSGTRDFLPADVSRRERAFATIRRVFGAHGFEPLDTPAFERLEVLTGKYGEEGDQLIFKILRRGEHEATGEADLALRYDLTVPLARVAARYGSQLPMPFKRYHVAPVWRADRPGKGRYREFFQCDVDTVGSDSLVADAATLHAVTDVLDQLGLSGFRVQLNSRKALHGLVEAYGVPEALEGSTLVALDKLDKIGLDRVAGELLERGVPSDAVDALAGDLAATDLVDRVRGRLERTDRGRAGLAEVDRVLELVGTVPGGDIAFAPVLARGLTYYTGPVFEVVHDGLDATIAGGGRYDGLIGMFQGQDVPATGGSLGIERILLLLERQDAGRRSGPDVLVTVLDEDGATDAMALAQRLRGQGFSTDLYVGGGKLGKQLKHADRRAARVALIRGADERAAGTVAVKHLASGEQTTVAEADLADHLARLLAD</sequence>
<evidence type="ECO:0000256" key="6">
    <source>
        <dbReference type="ARBA" id="ARBA00022917"/>
    </source>
</evidence>
<dbReference type="Proteomes" id="UP000650511">
    <property type="component" value="Unassembled WGS sequence"/>
</dbReference>
<dbReference type="Gene3D" id="3.30.930.10">
    <property type="entry name" value="Bira Bifunctional Protein, Domain 2"/>
    <property type="match status" value="1"/>
</dbReference>
<dbReference type="HAMAP" id="MF_00127">
    <property type="entry name" value="His_tRNA_synth"/>
    <property type="match status" value="1"/>
</dbReference>
<dbReference type="NCBIfam" id="TIGR00442">
    <property type="entry name" value="hisS"/>
    <property type="match status" value="1"/>
</dbReference>
<evidence type="ECO:0000256" key="10">
    <source>
        <dbReference type="PIRSR" id="PIRSR001549-1"/>
    </source>
</evidence>
<keyword evidence="7 9" id="KW-0030">Aminoacyl-tRNA synthetase</keyword>
<dbReference type="Pfam" id="PF13393">
    <property type="entry name" value="tRNA-synt_His"/>
    <property type="match status" value="1"/>
</dbReference>
<evidence type="ECO:0000256" key="2">
    <source>
        <dbReference type="ARBA" id="ARBA00022490"/>
    </source>
</evidence>
<dbReference type="InterPro" id="IPR041715">
    <property type="entry name" value="HisRS-like_core"/>
</dbReference>
<dbReference type="GO" id="GO:0006427">
    <property type="term" value="P:histidyl-tRNA aminoacylation"/>
    <property type="evidence" value="ECO:0007669"/>
    <property type="project" value="UniProtKB-UniRule"/>
</dbReference>
<dbReference type="OrthoDB" id="9800814at2"/>
<comment type="catalytic activity">
    <reaction evidence="8 9">
        <text>tRNA(His) + L-histidine + ATP = L-histidyl-tRNA(His) + AMP + diphosphate + H(+)</text>
        <dbReference type="Rhea" id="RHEA:17313"/>
        <dbReference type="Rhea" id="RHEA-COMP:9665"/>
        <dbReference type="Rhea" id="RHEA-COMP:9689"/>
        <dbReference type="ChEBI" id="CHEBI:15378"/>
        <dbReference type="ChEBI" id="CHEBI:30616"/>
        <dbReference type="ChEBI" id="CHEBI:33019"/>
        <dbReference type="ChEBI" id="CHEBI:57595"/>
        <dbReference type="ChEBI" id="CHEBI:78442"/>
        <dbReference type="ChEBI" id="CHEBI:78527"/>
        <dbReference type="ChEBI" id="CHEBI:456215"/>
        <dbReference type="EC" id="6.1.1.21"/>
    </reaction>
</comment>
<dbReference type="EMBL" id="BMHA01000008">
    <property type="protein sequence ID" value="GGI07325.1"/>
    <property type="molecule type" value="Genomic_DNA"/>
</dbReference>
<dbReference type="EC" id="6.1.1.21" evidence="9"/>
<feature type="binding site" evidence="10">
    <location>
        <begin position="87"/>
        <end position="89"/>
    </location>
    <ligand>
        <name>L-histidine</name>
        <dbReference type="ChEBI" id="CHEBI:57595"/>
    </ligand>
</feature>
<comment type="similarity">
    <text evidence="1 9">Belongs to the class-II aminoacyl-tRNA synthetase family.</text>
</comment>
<dbReference type="RefSeq" id="WP_130649933.1">
    <property type="nucleotide sequence ID" value="NZ_BMHA01000008.1"/>
</dbReference>
<dbReference type="PIRSF" id="PIRSF001549">
    <property type="entry name" value="His-tRNA_synth"/>
    <property type="match status" value="1"/>
</dbReference>
<dbReference type="CDD" id="cd00773">
    <property type="entry name" value="HisRS-like_core"/>
    <property type="match status" value="1"/>
</dbReference>
<comment type="caution">
    <text evidence="12">The sequence shown here is derived from an EMBL/GenBank/DDBJ whole genome shotgun (WGS) entry which is preliminary data.</text>
</comment>
<dbReference type="Pfam" id="PF03129">
    <property type="entry name" value="HGTP_anticodon"/>
    <property type="match status" value="1"/>
</dbReference>
<dbReference type="SUPFAM" id="SSF52954">
    <property type="entry name" value="Class II aaRS ABD-related"/>
    <property type="match status" value="1"/>
</dbReference>
<evidence type="ECO:0000256" key="7">
    <source>
        <dbReference type="ARBA" id="ARBA00023146"/>
    </source>
</evidence>